<comment type="caution">
    <text evidence="3">The sequence shown here is derived from an EMBL/GenBank/DDBJ whole genome shotgun (WGS) entry which is preliminary data.</text>
</comment>
<keyword evidence="4" id="KW-1185">Reference proteome</keyword>
<dbReference type="Gene3D" id="1.10.443.10">
    <property type="entry name" value="Intergrase catalytic core"/>
    <property type="match status" value="1"/>
</dbReference>
<dbReference type="GO" id="GO:0003677">
    <property type="term" value="F:DNA binding"/>
    <property type="evidence" value="ECO:0007669"/>
    <property type="project" value="InterPro"/>
</dbReference>
<dbReference type="InterPro" id="IPR011010">
    <property type="entry name" value="DNA_brk_join_enz"/>
</dbReference>
<keyword evidence="1" id="KW-0233">DNA recombination</keyword>
<proteinExistence type="predicted"/>
<dbReference type="SUPFAM" id="SSF56349">
    <property type="entry name" value="DNA breaking-rejoining enzymes"/>
    <property type="match status" value="1"/>
</dbReference>
<accession>A0AAN7V5J7</accession>
<dbReference type="InterPro" id="IPR013762">
    <property type="entry name" value="Integrase-like_cat_sf"/>
</dbReference>
<sequence>MRPDEISLVAKKDHLICAFGSRYLKIHREKHFINVVSRKMRELSRLLIETRKVDPSIKSLFDVLKPEKYDILINATKTVAKYDCEKEFYASPTFAINMGTNLKQCCEIAIMNVLKKKEVFSTTSSNHTENSLQTLIKLIESHWKFDISSQASNDLNLKKWNKVSLLPLADDLKLLKDFLVSTGNDAQRKLEGENPDANSYLTLLETIYCRTILLNRRRPGELQRLLLRTYNLEISVQNYEEFEEVLSTTEKVLIKNFKRIVIRGKRGRGVPVLFSTDVQNHLDTLIKVRDKFVSQLNLYLFGNPGTTQPIHGYKILKKYAVKCGARNPDAITCTKLRKHLATLTQLFNMSENDMEQLATFMGHTLSVHRQNYRLPDDVYQTAKISKLLMLMEKGEAGQFKGKSLDDIRIDLNEDLLCTNENNKDNERNELDDANIQGDNEDDLPISETVDVEQEGNSDKMTAEVLENIAKKTVTKPKKICTEEKEAETDLNEKPNKCGKKRILVPWTEKQKLIVTKYFSKHIKSRQPPKRFECEELIEKNQDILHNKNWLKIKVFVQNIYTKK</sequence>
<dbReference type="AlphaFoldDB" id="A0AAN7V5J7"/>
<reference evidence="3 4" key="1">
    <citation type="journal article" date="2024" name="Insects">
        <title>An Improved Chromosome-Level Genome Assembly of the Firefly Pyrocoelia pectoralis.</title>
        <authorList>
            <person name="Fu X."/>
            <person name="Meyer-Rochow V.B."/>
            <person name="Ballantyne L."/>
            <person name="Zhu X."/>
        </authorList>
    </citation>
    <scope>NUCLEOTIDE SEQUENCE [LARGE SCALE GENOMIC DNA]</scope>
    <source>
        <strain evidence="3">XCY_ONT2</strain>
    </source>
</reference>
<feature type="region of interest" description="Disordered" evidence="2">
    <location>
        <begin position="419"/>
        <end position="443"/>
    </location>
</feature>
<name>A0AAN7V5J7_9COLE</name>
<dbReference type="GO" id="GO:0006310">
    <property type="term" value="P:DNA recombination"/>
    <property type="evidence" value="ECO:0007669"/>
    <property type="project" value="UniProtKB-KW"/>
</dbReference>
<evidence type="ECO:0000256" key="2">
    <source>
        <dbReference type="SAM" id="MobiDB-lite"/>
    </source>
</evidence>
<dbReference type="Proteomes" id="UP001329430">
    <property type="component" value="Unassembled WGS sequence"/>
</dbReference>
<feature type="compositionally biased region" description="Basic and acidic residues" evidence="2">
    <location>
        <begin position="421"/>
        <end position="430"/>
    </location>
</feature>
<evidence type="ECO:0000313" key="3">
    <source>
        <dbReference type="EMBL" id="KAK5637844.1"/>
    </source>
</evidence>
<organism evidence="3 4">
    <name type="scientific">Pyrocoelia pectoralis</name>
    <dbReference type="NCBI Taxonomy" id="417401"/>
    <lineage>
        <taxon>Eukaryota</taxon>
        <taxon>Metazoa</taxon>
        <taxon>Ecdysozoa</taxon>
        <taxon>Arthropoda</taxon>
        <taxon>Hexapoda</taxon>
        <taxon>Insecta</taxon>
        <taxon>Pterygota</taxon>
        <taxon>Neoptera</taxon>
        <taxon>Endopterygota</taxon>
        <taxon>Coleoptera</taxon>
        <taxon>Polyphaga</taxon>
        <taxon>Elateriformia</taxon>
        <taxon>Elateroidea</taxon>
        <taxon>Lampyridae</taxon>
        <taxon>Lampyrinae</taxon>
        <taxon>Pyrocoelia</taxon>
    </lineage>
</organism>
<protein>
    <submittedName>
        <fullName evidence="3">Uncharacterized protein</fullName>
    </submittedName>
</protein>
<gene>
    <name evidence="3" type="ORF">RI129_000163</name>
</gene>
<evidence type="ECO:0000313" key="4">
    <source>
        <dbReference type="Proteomes" id="UP001329430"/>
    </source>
</evidence>
<dbReference type="PANTHER" id="PTHR33480">
    <property type="entry name" value="SET DOMAIN-CONTAINING PROTEIN-RELATED"/>
    <property type="match status" value="1"/>
</dbReference>
<dbReference type="PANTHER" id="PTHR33480:SF1">
    <property type="entry name" value="TYR RECOMBINASE DOMAIN-CONTAINING PROTEIN"/>
    <property type="match status" value="1"/>
</dbReference>
<dbReference type="EMBL" id="JAVRBK010000043">
    <property type="protein sequence ID" value="KAK5637844.1"/>
    <property type="molecule type" value="Genomic_DNA"/>
</dbReference>
<evidence type="ECO:0000256" key="1">
    <source>
        <dbReference type="ARBA" id="ARBA00023172"/>
    </source>
</evidence>
<dbReference type="GO" id="GO:0015074">
    <property type="term" value="P:DNA integration"/>
    <property type="evidence" value="ECO:0007669"/>
    <property type="project" value="InterPro"/>
</dbReference>